<accession>A0ABS7NJH7</accession>
<evidence type="ECO:0000313" key="2">
    <source>
        <dbReference type="Proteomes" id="UP000766629"/>
    </source>
</evidence>
<dbReference type="EMBL" id="JAHVJA010000009">
    <property type="protein sequence ID" value="MBY6141320.1"/>
    <property type="molecule type" value="Genomic_DNA"/>
</dbReference>
<dbReference type="Proteomes" id="UP000766629">
    <property type="component" value="Unassembled WGS sequence"/>
</dbReference>
<evidence type="ECO:0008006" key="3">
    <source>
        <dbReference type="Google" id="ProtNLM"/>
    </source>
</evidence>
<evidence type="ECO:0000313" key="1">
    <source>
        <dbReference type="EMBL" id="MBY6141320.1"/>
    </source>
</evidence>
<keyword evidence="2" id="KW-1185">Reference proteome</keyword>
<name>A0ABS7NJH7_9RHOB</name>
<dbReference type="Gene3D" id="3.40.50.300">
    <property type="entry name" value="P-loop containing nucleotide triphosphate hydrolases"/>
    <property type="match status" value="1"/>
</dbReference>
<comment type="caution">
    <text evidence="1">The sequence shown here is derived from an EMBL/GenBank/DDBJ whole genome shotgun (WGS) entry which is preliminary data.</text>
</comment>
<dbReference type="SUPFAM" id="SSF52540">
    <property type="entry name" value="P-loop containing nucleoside triphosphate hydrolases"/>
    <property type="match status" value="1"/>
</dbReference>
<gene>
    <name evidence="1" type="ORF">KUV26_17925</name>
</gene>
<organism evidence="1 2">
    <name type="scientific">Leisingera daeponensis</name>
    <dbReference type="NCBI Taxonomy" id="405746"/>
    <lineage>
        <taxon>Bacteria</taxon>
        <taxon>Pseudomonadati</taxon>
        <taxon>Pseudomonadota</taxon>
        <taxon>Alphaproteobacteria</taxon>
        <taxon>Rhodobacterales</taxon>
        <taxon>Roseobacteraceae</taxon>
        <taxon>Leisingera</taxon>
    </lineage>
</organism>
<dbReference type="RefSeq" id="WP_222509394.1">
    <property type="nucleotide sequence ID" value="NZ_JAHVJA010000009.1"/>
</dbReference>
<reference evidence="1 2" key="1">
    <citation type="submission" date="2021-06" db="EMBL/GenBank/DDBJ databases">
        <title>50 bacteria genomes isolated from Dapeng, Shenzhen, China.</title>
        <authorList>
            <person name="Zheng W."/>
            <person name="Yu S."/>
            <person name="Huang Y."/>
        </authorList>
    </citation>
    <scope>NUCLEOTIDE SEQUENCE [LARGE SCALE GENOMIC DNA]</scope>
    <source>
        <strain evidence="1 2">DP1N14-2</strain>
    </source>
</reference>
<sequence>MKLTCLPPEVQSLLNEPRDILLIGMSGIGKTLLSSYLNQSGAWHYVSIDAQIQERYLREQILDAFNAEVSKGAMLSKLQELGILSLDNELCKDTLAPLTSYLGMPGNPDKGGIEFNEYVKRQNLHRLAERTAVEDLLRLGADQPILADSSGSFCELFTAGDPTFAALKDRFLVVSLRENDELVNNLIARYVENPKPIYYPPDLLSEYWGEFSAAVGNQDRNVDPRKFALWSYKKLVSVRRNKFAALAKHSDITINAADLRYANEVADAVSEGK</sequence>
<protein>
    <recommendedName>
        <fullName evidence="3">ATPase</fullName>
    </recommendedName>
</protein>
<proteinExistence type="predicted"/>
<dbReference type="InterPro" id="IPR027417">
    <property type="entry name" value="P-loop_NTPase"/>
</dbReference>